<dbReference type="InterPro" id="IPR006845">
    <property type="entry name" value="Pex_N"/>
</dbReference>
<organism evidence="19 20">
    <name type="scientific">Malassezia globosa (strain ATCC MYA-4612 / CBS 7966)</name>
    <name type="common">Dandruff-associated fungus</name>
    <dbReference type="NCBI Taxonomy" id="425265"/>
    <lineage>
        <taxon>Eukaryota</taxon>
        <taxon>Fungi</taxon>
        <taxon>Dikarya</taxon>
        <taxon>Basidiomycota</taxon>
        <taxon>Ustilaginomycotina</taxon>
        <taxon>Malasseziomycetes</taxon>
        <taxon>Malasseziales</taxon>
        <taxon>Malasseziaceae</taxon>
        <taxon>Malassezia</taxon>
    </lineage>
</organism>
<evidence type="ECO:0000256" key="12">
    <source>
        <dbReference type="ARBA" id="ARBA00022989"/>
    </source>
</evidence>
<evidence type="ECO:0000256" key="3">
    <source>
        <dbReference type="ARBA" id="ARBA00008704"/>
    </source>
</evidence>
<proteinExistence type="inferred from homology"/>
<keyword evidence="10" id="KW-0862">Zinc</keyword>
<protein>
    <recommendedName>
        <fullName evidence="17">RING-type E3 ubiquitin transferase (cysteine targeting)</fullName>
        <ecNumber evidence="17">2.3.2.36</ecNumber>
    </recommendedName>
    <alternativeName>
        <fullName evidence="15">Peroxin-2</fullName>
    </alternativeName>
</protein>
<dbReference type="AlphaFoldDB" id="A8PSF6"/>
<dbReference type="InParanoid" id="A8PSF6"/>
<keyword evidence="12" id="KW-1133">Transmembrane helix</keyword>
<evidence type="ECO:0000256" key="5">
    <source>
        <dbReference type="ARBA" id="ARBA00022679"/>
    </source>
</evidence>
<dbReference type="VEuPathDB" id="FungiDB:MGL_0249"/>
<dbReference type="GO" id="GO:0008270">
    <property type="term" value="F:zinc ion binding"/>
    <property type="evidence" value="ECO:0007669"/>
    <property type="project" value="UniProtKB-KW"/>
</dbReference>
<keyword evidence="7" id="KW-0479">Metal-binding</keyword>
<dbReference type="KEGG" id="mgl:MGL_0249"/>
<evidence type="ECO:0000256" key="15">
    <source>
        <dbReference type="ARBA" id="ARBA00032511"/>
    </source>
</evidence>
<name>A8PSF6_MALGO</name>
<dbReference type="GO" id="GO:0016567">
    <property type="term" value="P:protein ubiquitination"/>
    <property type="evidence" value="ECO:0007669"/>
    <property type="project" value="UniProtKB-ARBA"/>
</dbReference>
<keyword evidence="14" id="KW-0576">Peroxisome</keyword>
<comment type="caution">
    <text evidence="19">The sequence shown here is derived from an EMBL/GenBank/DDBJ whole genome shotgun (WGS) entry which is preliminary data.</text>
</comment>
<keyword evidence="13" id="KW-0472">Membrane</keyword>
<evidence type="ECO:0000259" key="18">
    <source>
        <dbReference type="Pfam" id="PF04757"/>
    </source>
</evidence>
<dbReference type="RefSeq" id="XP_001732474.1">
    <property type="nucleotide sequence ID" value="XM_001732422.1"/>
</dbReference>
<keyword evidence="6" id="KW-0812">Transmembrane</keyword>
<evidence type="ECO:0000256" key="16">
    <source>
        <dbReference type="ARBA" id="ARBA00034438"/>
    </source>
</evidence>
<evidence type="ECO:0000256" key="1">
    <source>
        <dbReference type="ARBA" id="ARBA00004585"/>
    </source>
</evidence>
<evidence type="ECO:0000256" key="4">
    <source>
        <dbReference type="ARBA" id="ARBA00022448"/>
    </source>
</evidence>
<accession>A8PSF6</accession>
<evidence type="ECO:0000256" key="6">
    <source>
        <dbReference type="ARBA" id="ARBA00022692"/>
    </source>
</evidence>
<comment type="subcellular location">
    <subcellularLocation>
        <location evidence="1">Peroxisome membrane</location>
        <topology evidence="1">Multi-pass membrane protein</topology>
    </subcellularLocation>
</comment>
<evidence type="ECO:0000256" key="13">
    <source>
        <dbReference type="ARBA" id="ARBA00023136"/>
    </source>
</evidence>
<reference evidence="19 20" key="1">
    <citation type="journal article" date="2007" name="Proc. Natl. Acad. Sci. U.S.A.">
        <title>Dandruff-associated Malassezia genomes reveal convergent and divergent virulence traits shared with plant and human fungal pathogens.</title>
        <authorList>
            <person name="Xu J."/>
            <person name="Saunders C.W."/>
            <person name="Hu P."/>
            <person name="Grant R.A."/>
            <person name="Boekhout T."/>
            <person name="Kuramae E.E."/>
            <person name="Kronstad J.W."/>
            <person name="Deangelis Y.M."/>
            <person name="Reeder N.L."/>
            <person name="Johnstone K.R."/>
            <person name="Leland M."/>
            <person name="Fieno A.M."/>
            <person name="Begley W.M."/>
            <person name="Sun Y."/>
            <person name="Lacey M.P."/>
            <person name="Chaudhary T."/>
            <person name="Keough T."/>
            <person name="Chu L."/>
            <person name="Sears R."/>
            <person name="Yuan B."/>
            <person name="Dawson T.L.Jr."/>
        </authorList>
    </citation>
    <scope>NUCLEOTIDE SEQUENCE [LARGE SCALE GENOMIC DNA]</scope>
    <source>
        <strain evidence="20">ATCC MYA-4612 / CBS 7966</strain>
    </source>
</reference>
<keyword evidence="9" id="KW-0833">Ubl conjugation pathway</keyword>
<keyword evidence="8" id="KW-0863">Zinc-finger</keyword>
<evidence type="ECO:0000256" key="2">
    <source>
        <dbReference type="ARBA" id="ARBA00004906"/>
    </source>
</evidence>
<evidence type="ECO:0000256" key="7">
    <source>
        <dbReference type="ARBA" id="ARBA00022723"/>
    </source>
</evidence>
<keyword evidence="5" id="KW-0808">Transferase</keyword>
<keyword evidence="20" id="KW-1185">Reference proteome</keyword>
<dbReference type="GO" id="GO:0061630">
    <property type="term" value="F:ubiquitin protein ligase activity"/>
    <property type="evidence" value="ECO:0007669"/>
    <property type="project" value="UniProtKB-EC"/>
</dbReference>
<feature type="domain" description="Pex N-terminal" evidence="18">
    <location>
        <begin position="53"/>
        <end position="262"/>
    </location>
</feature>
<evidence type="ECO:0000256" key="9">
    <source>
        <dbReference type="ARBA" id="ARBA00022786"/>
    </source>
</evidence>
<evidence type="ECO:0000313" key="19">
    <source>
        <dbReference type="EMBL" id="EDP45260.1"/>
    </source>
</evidence>
<dbReference type="PANTHER" id="PTHR48178:SF1">
    <property type="entry name" value="PEROXISOME BIOGENESIS FACTOR 2"/>
    <property type="match status" value="1"/>
</dbReference>
<dbReference type="InterPro" id="IPR025654">
    <property type="entry name" value="PEX2/10"/>
</dbReference>
<dbReference type="GO" id="GO:0016562">
    <property type="term" value="P:protein import into peroxisome matrix, receptor recycling"/>
    <property type="evidence" value="ECO:0007669"/>
    <property type="project" value="UniProtKB-ARBA"/>
</dbReference>
<dbReference type="Pfam" id="PF04757">
    <property type="entry name" value="Pex2_Pex12"/>
    <property type="match status" value="1"/>
</dbReference>
<dbReference type="PANTHER" id="PTHR48178">
    <property type="entry name" value="PEROXISOME BIOGENESIS FACTOR 2"/>
    <property type="match status" value="1"/>
</dbReference>
<evidence type="ECO:0000256" key="14">
    <source>
        <dbReference type="ARBA" id="ARBA00023140"/>
    </source>
</evidence>
<dbReference type="Proteomes" id="UP000008837">
    <property type="component" value="Unassembled WGS sequence"/>
</dbReference>
<comment type="catalytic activity">
    <reaction evidence="16">
        <text>[E2 ubiquitin-conjugating enzyme]-S-ubiquitinyl-L-cysteine + [acceptor protein]-L-cysteine = [E2 ubiquitin-conjugating enzyme]-L-cysteine + [acceptor protein]-S-ubiquitinyl-L-cysteine.</text>
        <dbReference type="EC" id="2.3.2.36"/>
    </reaction>
</comment>
<dbReference type="OMA" id="CYVCIAK"/>
<dbReference type="GeneID" id="5856780"/>
<evidence type="ECO:0000256" key="11">
    <source>
        <dbReference type="ARBA" id="ARBA00022927"/>
    </source>
</evidence>
<comment type="pathway">
    <text evidence="2">Protein modification; protein ubiquitination.</text>
</comment>
<keyword evidence="4" id="KW-0813">Transport</keyword>
<dbReference type="EC" id="2.3.2.36" evidence="17"/>
<dbReference type="STRING" id="425265.A8PSF6"/>
<evidence type="ECO:0000256" key="17">
    <source>
        <dbReference type="ARBA" id="ARBA00034523"/>
    </source>
</evidence>
<evidence type="ECO:0000256" key="10">
    <source>
        <dbReference type="ARBA" id="ARBA00022833"/>
    </source>
</evidence>
<gene>
    <name evidence="19" type="ORF">MGL_0249</name>
</gene>
<dbReference type="OrthoDB" id="1701437at2759"/>
<evidence type="ECO:0000256" key="8">
    <source>
        <dbReference type="ARBA" id="ARBA00022771"/>
    </source>
</evidence>
<keyword evidence="11" id="KW-0653">Protein transport</keyword>
<dbReference type="EMBL" id="AAYY01000001">
    <property type="protein sequence ID" value="EDP45260.1"/>
    <property type="molecule type" value="Genomic_DNA"/>
</dbReference>
<comment type="similarity">
    <text evidence="3">Belongs to the pex2/pex10/pex12 family.</text>
</comment>
<sequence length="495" mass="57317">MSRVSETATLPFYEGAFVQASPEIERIRKDLPNFSSPELRVQRVGQLDSHLLDQELADLLTQPVKNALRKVSPKFEQRYNSEILVALRLILYKFSIYDRGATYGAMLQNLKYRNEWAHRAHCTYRENLTDFIFTVHSTARDAPLSSVQLALHPLLTIILPYMYSKAKSFMSSRQYDLAPTESLQFIAYSLSEHWQRLWSLIGLVNFSLFLWNGKYRTVADRLLGMRLTYANRALHHNVSFEFLNRQLVWNAVMEFLLFIVPLVRPKHLFHLLTLLPKHQNVLKTLLKIMPTKITDKLSLRLDMYNNVEYYGYDMFEPRGKYWYLPVECCPLCFERLEREAGVNVHQVPIPMSIKDEVSIPTPDPLHPCKGLAARHKKKADKSDSFNENESKKIAVRAAKMAERRAARKGASSMTIDRNYCPTVHDTSPNGIRFLDALAFIPYATQGKKVICNCRYCYSCIGRKFKEELTSVDLRELGGWPCLRCGDIIFTAERLR</sequence>
<dbReference type="GO" id="GO:0005778">
    <property type="term" value="C:peroxisomal membrane"/>
    <property type="evidence" value="ECO:0007669"/>
    <property type="project" value="UniProtKB-SubCell"/>
</dbReference>
<evidence type="ECO:0000313" key="20">
    <source>
        <dbReference type="Proteomes" id="UP000008837"/>
    </source>
</evidence>